<feature type="region of interest" description="Disordered" evidence="1">
    <location>
        <begin position="1"/>
        <end position="22"/>
    </location>
</feature>
<gene>
    <name evidence="2" type="ORF">LTR97_011430</name>
</gene>
<name>A0AAN7VSC8_9PEZI</name>
<proteinExistence type="predicted"/>
<organism evidence="2 3">
    <name type="scientific">Elasticomyces elasticus</name>
    <dbReference type="NCBI Taxonomy" id="574655"/>
    <lineage>
        <taxon>Eukaryota</taxon>
        <taxon>Fungi</taxon>
        <taxon>Dikarya</taxon>
        <taxon>Ascomycota</taxon>
        <taxon>Pezizomycotina</taxon>
        <taxon>Dothideomycetes</taxon>
        <taxon>Dothideomycetidae</taxon>
        <taxon>Mycosphaerellales</taxon>
        <taxon>Teratosphaeriaceae</taxon>
        <taxon>Elasticomyces</taxon>
    </lineage>
</organism>
<dbReference type="AlphaFoldDB" id="A0AAN7VSC8"/>
<feature type="region of interest" description="Disordered" evidence="1">
    <location>
        <begin position="101"/>
        <end position="205"/>
    </location>
</feature>
<feature type="compositionally biased region" description="Basic and acidic residues" evidence="1">
    <location>
        <begin position="171"/>
        <end position="182"/>
    </location>
</feature>
<evidence type="ECO:0000313" key="2">
    <source>
        <dbReference type="EMBL" id="KAK5691437.1"/>
    </source>
</evidence>
<protein>
    <submittedName>
        <fullName evidence="2">Uncharacterized protein</fullName>
    </submittedName>
</protein>
<dbReference type="Proteomes" id="UP001310594">
    <property type="component" value="Unassembled WGS sequence"/>
</dbReference>
<sequence length="321" mass="36887">MAKASPRTAPPEGNREKIRSSRFHIPTRTQACQWLTSKGASLASMACPSFLKIVDVEYDDPRTGQRVYERRVQEVPWEDLSNVRTRELALVTRRAPSPEFRGYEDRYSQRPREEEFALQRVDRSRRTDEGLIPYRRDDRYDRPAPRRAPAAYDDTDSESSYERRRRHRRREDRDRQRDDRSDAGSSRRGGAKEEQQEGGPRLWYSGKHRKDANILERTFDSSYDGLIAAAAGAALGAITARSFDKHQGDGTDSKQKKVLRLVGGALAGAAVLNAGENAYRIYTEEEEEKKEKKEEKKKEREHGFMQEKDVFEGAGEALQFV</sequence>
<evidence type="ECO:0000256" key="1">
    <source>
        <dbReference type="SAM" id="MobiDB-lite"/>
    </source>
</evidence>
<feature type="compositionally biased region" description="Basic and acidic residues" evidence="1">
    <location>
        <begin position="289"/>
        <end position="311"/>
    </location>
</feature>
<feature type="compositionally biased region" description="Basic and acidic residues" evidence="1">
    <location>
        <begin position="101"/>
        <end position="144"/>
    </location>
</feature>
<feature type="region of interest" description="Disordered" evidence="1">
    <location>
        <begin position="283"/>
        <end position="321"/>
    </location>
</feature>
<dbReference type="EMBL" id="JAVRQU010000021">
    <property type="protein sequence ID" value="KAK5691437.1"/>
    <property type="molecule type" value="Genomic_DNA"/>
</dbReference>
<reference evidence="2" key="1">
    <citation type="submission" date="2023-08" db="EMBL/GenBank/DDBJ databases">
        <title>Black Yeasts Isolated from many extreme environments.</title>
        <authorList>
            <person name="Coleine C."/>
            <person name="Stajich J.E."/>
            <person name="Selbmann L."/>
        </authorList>
    </citation>
    <scope>NUCLEOTIDE SEQUENCE</scope>
    <source>
        <strain evidence="2">CCFEE 5810</strain>
    </source>
</reference>
<evidence type="ECO:0000313" key="3">
    <source>
        <dbReference type="Proteomes" id="UP001310594"/>
    </source>
</evidence>
<comment type="caution">
    <text evidence="2">The sequence shown here is derived from an EMBL/GenBank/DDBJ whole genome shotgun (WGS) entry which is preliminary data.</text>
</comment>
<accession>A0AAN7VSC8</accession>